<dbReference type="Proteomes" id="UP000027442">
    <property type="component" value="Unassembled WGS sequence"/>
</dbReference>
<dbReference type="EMBL" id="JNGW01000137">
    <property type="protein sequence ID" value="KDR50807.1"/>
    <property type="molecule type" value="Genomic_DNA"/>
</dbReference>
<dbReference type="NCBIfam" id="NF009475">
    <property type="entry name" value="PRK12838.1"/>
    <property type="match status" value="1"/>
</dbReference>
<dbReference type="PRINTS" id="PR00099">
    <property type="entry name" value="CPSGATASE"/>
</dbReference>
<feature type="binding site" evidence="8">
    <location>
        <position position="297"/>
    </location>
    <ligand>
        <name>L-glutamine</name>
        <dbReference type="ChEBI" id="CHEBI:58359"/>
    </ligand>
</feature>
<evidence type="ECO:0000256" key="5">
    <source>
        <dbReference type="ARBA" id="ARBA00022840"/>
    </source>
</evidence>
<keyword evidence="3 8" id="KW-0436">Ligase</keyword>
<proteinExistence type="inferred from homology"/>
<dbReference type="InterPro" id="IPR050472">
    <property type="entry name" value="Anth_synth/Amidotransfase"/>
</dbReference>
<dbReference type="EC" id="6.3.5.5" evidence="8"/>
<dbReference type="SUPFAM" id="SSF52021">
    <property type="entry name" value="Carbamoyl phosphate synthetase, small subunit N-terminal domain"/>
    <property type="match status" value="1"/>
</dbReference>
<dbReference type="PANTHER" id="PTHR43418">
    <property type="entry name" value="MULTIFUNCTIONAL TRYPTOPHAN BIOSYNTHESIS PROTEIN-RELATED"/>
    <property type="match status" value="1"/>
</dbReference>
<organism evidence="10 11">
    <name type="scientific">Hoylesella loescheii DSM 19665 = JCM 12249 = ATCC 15930</name>
    <dbReference type="NCBI Taxonomy" id="1122985"/>
    <lineage>
        <taxon>Bacteria</taxon>
        <taxon>Pseudomonadati</taxon>
        <taxon>Bacteroidota</taxon>
        <taxon>Bacteroidia</taxon>
        <taxon>Bacteroidales</taxon>
        <taxon>Prevotellaceae</taxon>
        <taxon>Hoylesella</taxon>
    </lineage>
</organism>
<dbReference type="InterPro" id="IPR029062">
    <property type="entry name" value="Class_I_gatase-like"/>
</dbReference>
<dbReference type="GO" id="GO:0006207">
    <property type="term" value="P:'de novo' pyrimidine nucleobase biosynthetic process"/>
    <property type="evidence" value="ECO:0007669"/>
    <property type="project" value="InterPro"/>
</dbReference>
<feature type="binding site" evidence="8">
    <location>
        <position position="296"/>
    </location>
    <ligand>
        <name>L-glutamine</name>
        <dbReference type="ChEBI" id="CHEBI:58359"/>
    </ligand>
</feature>
<dbReference type="FunFam" id="3.50.30.20:FF:000002">
    <property type="entry name" value="Carbamoyl-phosphate synthase 1, mitochondrial"/>
    <property type="match status" value="1"/>
</dbReference>
<sequence length="359" mass="40078">MRNVTLVLQDGTKFHGKSFGYDAPVAGEVVFNTAMMGYPESLTDPSYAGQLVTLTFPLVGNYGVPPFTFGPEGLPTFMESDHIHASAIIVSDYSEQYSHWNANESLAEWLKREHVPGITGIDTRELTKVLREHGVMMGQIIFDDEPENIPQAQYEGVNFVDRVSCKEIIRYNEGAGKRVVLVDCGVKANIIRNLIERGLEVVRVPWNYDYTGMEFDGLFLGNGPGDPDLCQDAVNILRQQMSKSRKPICGICMGNQLMAKAGGANIYKLKYGHRSHNQPVRMVGTDKCYITSQNHGYAVDASTLDKDWSELFVNMNDGSNEGVRHNTNPWFTSQFHPEACSGPVDTLFMFDLFVEKLTL</sequence>
<dbReference type="RefSeq" id="WP_018967502.1">
    <property type="nucleotide sequence ID" value="NZ_KB899215.1"/>
</dbReference>
<feature type="domain" description="Carbamoyl-phosphate synthase small subunit N-terminal" evidence="9">
    <location>
        <begin position="2"/>
        <end position="141"/>
    </location>
</feature>
<keyword evidence="4 8" id="KW-0547">Nucleotide-binding</keyword>
<dbReference type="GO" id="GO:0006526">
    <property type="term" value="P:L-arginine biosynthetic process"/>
    <property type="evidence" value="ECO:0007669"/>
    <property type="project" value="UniProtKB-UniRule"/>
</dbReference>
<comment type="catalytic activity">
    <reaction evidence="7 8">
        <text>hydrogencarbonate + L-glutamine + 2 ATP + H2O = carbamoyl phosphate + L-glutamate + 2 ADP + phosphate + 2 H(+)</text>
        <dbReference type="Rhea" id="RHEA:18633"/>
        <dbReference type="ChEBI" id="CHEBI:15377"/>
        <dbReference type="ChEBI" id="CHEBI:15378"/>
        <dbReference type="ChEBI" id="CHEBI:17544"/>
        <dbReference type="ChEBI" id="CHEBI:29985"/>
        <dbReference type="ChEBI" id="CHEBI:30616"/>
        <dbReference type="ChEBI" id="CHEBI:43474"/>
        <dbReference type="ChEBI" id="CHEBI:58228"/>
        <dbReference type="ChEBI" id="CHEBI:58359"/>
        <dbReference type="ChEBI" id="CHEBI:456216"/>
        <dbReference type="EC" id="6.3.5.5"/>
    </reaction>
</comment>
<evidence type="ECO:0000256" key="1">
    <source>
        <dbReference type="ARBA" id="ARBA00005077"/>
    </source>
</evidence>
<evidence type="ECO:0000256" key="7">
    <source>
        <dbReference type="ARBA" id="ARBA00048816"/>
    </source>
</evidence>
<dbReference type="UniPathway" id="UPA00070">
    <property type="reaction ID" value="UER00115"/>
</dbReference>
<evidence type="ECO:0000313" key="10">
    <source>
        <dbReference type="EMBL" id="KDR50807.1"/>
    </source>
</evidence>
<keyword evidence="6 8" id="KW-0315">Glutamine amidotransferase</keyword>
<feature type="region of interest" description="CPSase" evidence="8">
    <location>
        <begin position="1"/>
        <end position="177"/>
    </location>
</feature>
<comment type="pathway">
    <text evidence="1 8">Amino-acid biosynthesis; L-arginine biosynthesis; carbamoyl phosphate from bicarbonate: step 1/1.</text>
</comment>
<evidence type="ECO:0000313" key="11">
    <source>
        <dbReference type="Proteomes" id="UP000027442"/>
    </source>
</evidence>
<evidence type="ECO:0000256" key="6">
    <source>
        <dbReference type="ARBA" id="ARBA00022962"/>
    </source>
</evidence>
<dbReference type="CDD" id="cd01744">
    <property type="entry name" value="GATase1_CPSase"/>
    <property type="match status" value="1"/>
</dbReference>
<dbReference type="UniPathway" id="UPA00068">
    <property type="reaction ID" value="UER00171"/>
</dbReference>
<feature type="active site" evidence="8">
    <location>
        <position position="336"/>
    </location>
</feature>
<dbReference type="NCBIfam" id="TIGR01368">
    <property type="entry name" value="CPSaseIIsmall"/>
    <property type="match status" value="1"/>
</dbReference>
<keyword evidence="11" id="KW-1185">Reference proteome</keyword>
<dbReference type="PROSITE" id="PS51273">
    <property type="entry name" value="GATASE_TYPE_1"/>
    <property type="match status" value="1"/>
</dbReference>
<evidence type="ECO:0000256" key="8">
    <source>
        <dbReference type="HAMAP-Rule" id="MF_01209"/>
    </source>
</evidence>
<comment type="function">
    <text evidence="8">Small subunit of the glutamine-dependent carbamoyl phosphate synthetase (CPSase). CPSase catalyzes the formation of carbamoyl phosphate from the ammonia moiety of glutamine, carbonate, and phosphate donated by ATP, constituting the first step of 2 biosynthetic pathways, one leading to arginine and/or urea and the other to pyrimidine nucleotides. The small subunit (glutamine amidotransferase) binds and cleaves glutamine to supply the large subunit with the substrate ammonia.</text>
</comment>
<dbReference type="GO" id="GO:0006541">
    <property type="term" value="P:glutamine metabolic process"/>
    <property type="evidence" value="ECO:0007669"/>
    <property type="project" value="InterPro"/>
</dbReference>
<feature type="binding site" evidence="8">
    <location>
        <position position="225"/>
    </location>
    <ligand>
        <name>L-glutamine</name>
        <dbReference type="ChEBI" id="CHEBI:58359"/>
    </ligand>
</feature>
<dbReference type="InterPro" id="IPR017926">
    <property type="entry name" value="GATASE"/>
</dbReference>
<comment type="similarity">
    <text evidence="2 8">Belongs to the CarA family.</text>
</comment>
<dbReference type="Gene3D" id="3.40.50.880">
    <property type="match status" value="1"/>
</dbReference>
<evidence type="ECO:0000256" key="3">
    <source>
        <dbReference type="ARBA" id="ARBA00022598"/>
    </source>
</evidence>
<dbReference type="SUPFAM" id="SSF52317">
    <property type="entry name" value="Class I glutamine amidotransferase-like"/>
    <property type="match status" value="1"/>
</dbReference>
<dbReference type="PATRIC" id="fig|1122985.7.peg.3221"/>
<dbReference type="Pfam" id="PF00117">
    <property type="entry name" value="GATase"/>
    <property type="match status" value="1"/>
</dbReference>
<feature type="binding site" evidence="8">
    <location>
        <position position="253"/>
    </location>
    <ligand>
        <name>L-glutamine</name>
        <dbReference type="ChEBI" id="CHEBI:58359"/>
    </ligand>
</feature>
<accession>A0A069QDS4</accession>
<keyword evidence="8" id="KW-0028">Amino-acid biosynthesis</keyword>
<name>A0A069QDS4_HOYLO</name>
<evidence type="ECO:0000256" key="4">
    <source>
        <dbReference type="ARBA" id="ARBA00022741"/>
    </source>
</evidence>
<comment type="pathway">
    <text evidence="8">Pyrimidine metabolism; UMP biosynthesis via de novo pathway; (S)-dihydroorotate from bicarbonate: step 1/3.</text>
</comment>
<feature type="active site" description="Nucleophile" evidence="8">
    <location>
        <position position="252"/>
    </location>
</feature>
<dbReference type="SMART" id="SM01097">
    <property type="entry name" value="CPSase_sm_chain"/>
    <property type="match status" value="1"/>
</dbReference>
<gene>
    <name evidence="8" type="primary">carA</name>
    <name evidence="10" type="ORF">HMPREF1991_03114</name>
</gene>
<dbReference type="InterPro" id="IPR035686">
    <property type="entry name" value="CPSase_GATase1"/>
</dbReference>
<evidence type="ECO:0000259" key="9">
    <source>
        <dbReference type="SMART" id="SM01097"/>
    </source>
</evidence>
<dbReference type="GO" id="GO:0004088">
    <property type="term" value="F:carbamoyl-phosphate synthase (glutamine-hydrolyzing) activity"/>
    <property type="evidence" value="ECO:0007669"/>
    <property type="project" value="UniProtKB-UniRule"/>
</dbReference>
<dbReference type="Pfam" id="PF00988">
    <property type="entry name" value="CPSase_sm_chain"/>
    <property type="match status" value="1"/>
</dbReference>
<keyword evidence="8" id="KW-0665">Pyrimidine biosynthesis</keyword>
<dbReference type="Gene3D" id="3.50.30.20">
    <property type="entry name" value="Carbamoyl-phosphate synthase small subunit, N-terminal domain"/>
    <property type="match status" value="1"/>
</dbReference>
<dbReference type="InterPro" id="IPR002474">
    <property type="entry name" value="CarbamoylP_synth_ssu_N"/>
</dbReference>
<dbReference type="GO" id="GO:0005524">
    <property type="term" value="F:ATP binding"/>
    <property type="evidence" value="ECO:0007669"/>
    <property type="project" value="UniProtKB-UniRule"/>
</dbReference>
<protein>
    <recommendedName>
        <fullName evidence="8">Carbamoyl phosphate synthase small chain</fullName>
        <ecNumber evidence="8">6.3.5.5</ecNumber>
    </recommendedName>
    <alternativeName>
        <fullName evidence="8">Carbamoyl phosphate synthetase glutamine chain</fullName>
    </alternativeName>
</protein>
<dbReference type="InterPro" id="IPR006274">
    <property type="entry name" value="CarbamoylP_synth_ssu"/>
</dbReference>
<comment type="catalytic activity">
    <reaction evidence="8">
        <text>L-glutamine + H2O = L-glutamate + NH4(+)</text>
        <dbReference type="Rhea" id="RHEA:15889"/>
        <dbReference type="ChEBI" id="CHEBI:15377"/>
        <dbReference type="ChEBI" id="CHEBI:28938"/>
        <dbReference type="ChEBI" id="CHEBI:29985"/>
        <dbReference type="ChEBI" id="CHEBI:58359"/>
    </reaction>
</comment>
<dbReference type="GO" id="GO:0004359">
    <property type="term" value="F:glutaminase activity"/>
    <property type="evidence" value="ECO:0007669"/>
    <property type="project" value="RHEA"/>
</dbReference>
<feature type="binding site" evidence="8">
    <location>
        <position position="256"/>
    </location>
    <ligand>
        <name>L-glutamine</name>
        <dbReference type="ChEBI" id="CHEBI:58359"/>
    </ligand>
</feature>
<reference evidence="10 11" key="1">
    <citation type="submission" date="2013-08" db="EMBL/GenBank/DDBJ databases">
        <authorList>
            <person name="Weinstock G."/>
            <person name="Sodergren E."/>
            <person name="Wylie T."/>
            <person name="Fulton L."/>
            <person name="Fulton R."/>
            <person name="Fronick C."/>
            <person name="O'Laughlin M."/>
            <person name="Godfrey J."/>
            <person name="Miner T."/>
            <person name="Herter B."/>
            <person name="Appelbaum E."/>
            <person name="Cordes M."/>
            <person name="Lek S."/>
            <person name="Wollam A."/>
            <person name="Pepin K.H."/>
            <person name="Palsikar V.B."/>
            <person name="Mitreva M."/>
            <person name="Wilson R.K."/>
        </authorList>
    </citation>
    <scope>NUCLEOTIDE SEQUENCE [LARGE SCALE GENOMIC DNA]</scope>
    <source>
        <strain evidence="10 11">ATCC 15930</strain>
    </source>
</reference>
<evidence type="ECO:0000256" key="2">
    <source>
        <dbReference type="ARBA" id="ARBA00007800"/>
    </source>
</evidence>
<dbReference type="GO" id="GO:0044205">
    <property type="term" value="P:'de novo' UMP biosynthetic process"/>
    <property type="evidence" value="ECO:0007669"/>
    <property type="project" value="UniProtKB-UniRule"/>
</dbReference>
<dbReference type="HAMAP" id="MF_01209">
    <property type="entry name" value="CPSase_S_chain"/>
    <property type="match status" value="1"/>
</dbReference>
<feature type="binding site" evidence="8">
    <location>
        <position position="294"/>
    </location>
    <ligand>
        <name>L-glutamine</name>
        <dbReference type="ChEBI" id="CHEBI:58359"/>
    </ligand>
</feature>
<keyword evidence="5 8" id="KW-0067">ATP-binding</keyword>
<dbReference type="PRINTS" id="PR00096">
    <property type="entry name" value="GATASE"/>
</dbReference>
<keyword evidence="8" id="KW-0055">Arginine biosynthesis</keyword>
<feature type="active site" evidence="8">
    <location>
        <position position="338"/>
    </location>
</feature>
<feature type="binding site" evidence="8">
    <location>
        <position position="46"/>
    </location>
    <ligand>
        <name>L-glutamine</name>
        <dbReference type="ChEBI" id="CHEBI:58359"/>
    </ligand>
</feature>
<dbReference type="eggNOG" id="COG0505">
    <property type="taxonomic scope" value="Bacteria"/>
</dbReference>
<feature type="binding site" evidence="8">
    <location>
        <position position="223"/>
    </location>
    <ligand>
        <name>L-glutamine</name>
        <dbReference type="ChEBI" id="CHEBI:58359"/>
    </ligand>
</feature>
<dbReference type="InterPro" id="IPR036480">
    <property type="entry name" value="CarbP_synth_ssu_N_sf"/>
</dbReference>
<dbReference type="HOGENOM" id="CLU_035901_1_1_10"/>
<dbReference type="AlphaFoldDB" id="A0A069QDS4"/>
<dbReference type="PANTHER" id="PTHR43418:SF7">
    <property type="entry name" value="CARBAMOYL-PHOSPHATE SYNTHASE SMALL CHAIN"/>
    <property type="match status" value="1"/>
</dbReference>
<comment type="caution">
    <text evidence="10">The sequence shown here is derived from an EMBL/GenBank/DDBJ whole genome shotgun (WGS) entry which is preliminary data.</text>
</comment>
<comment type="subunit">
    <text evidence="8">Composed of two chains; the small (or glutamine) chain promotes the hydrolysis of glutamine to ammonia, which is used by the large (or ammonia) chain to synthesize carbamoyl phosphate. Tetramer of heterodimers (alpha,beta)4.</text>
</comment>